<organism evidence="1 2">
    <name type="scientific">Candidatus Daviesbacteria bacterium GW2011_GWC2_40_12</name>
    <dbReference type="NCBI Taxonomy" id="1618431"/>
    <lineage>
        <taxon>Bacteria</taxon>
        <taxon>Candidatus Daviesiibacteriota</taxon>
    </lineage>
</organism>
<reference evidence="1 2" key="1">
    <citation type="journal article" date="2015" name="Nature">
        <title>rRNA introns, odd ribosomes, and small enigmatic genomes across a large radiation of phyla.</title>
        <authorList>
            <person name="Brown C.T."/>
            <person name="Hug L.A."/>
            <person name="Thomas B.C."/>
            <person name="Sharon I."/>
            <person name="Castelle C.J."/>
            <person name="Singh A."/>
            <person name="Wilkins M.J."/>
            <person name="Williams K.H."/>
            <person name="Banfield J.F."/>
        </authorList>
    </citation>
    <scope>NUCLEOTIDE SEQUENCE [LARGE SCALE GENOMIC DNA]</scope>
</reference>
<proteinExistence type="predicted"/>
<evidence type="ECO:0000313" key="1">
    <source>
        <dbReference type="EMBL" id="KKR41054.1"/>
    </source>
</evidence>
<protein>
    <submittedName>
        <fullName evidence="1">Uncharacterized protein</fullName>
    </submittedName>
</protein>
<dbReference type="AlphaFoldDB" id="A0A0G0QKV6"/>
<evidence type="ECO:0000313" key="2">
    <source>
        <dbReference type="Proteomes" id="UP000034881"/>
    </source>
</evidence>
<dbReference type="EMBL" id="LBYB01000016">
    <property type="protein sequence ID" value="KKR41054.1"/>
    <property type="molecule type" value="Genomic_DNA"/>
</dbReference>
<dbReference type="Proteomes" id="UP000034881">
    <property type="component" value="Unassembled WGS sequence"/>
</dbReference>
<gene>
    <name evidence="1" type="ORF">UT77_C0016G0008</name>
</gene>
<comment type="caution">
    <text evidence="1">The sequence shown here is derived from an EMBL/GenBank/DDBJ whole genome shotgun (WGS) entry which is preliminary data.</text>
</comment>
<name>A0A0G0QKV6_9BACT</name>
<sequence length="196" mass="23070">MAEKREIPEWERPIEERVRKTALYLLSKIMPTRDSFIWHRTLWSPAKREQAEAAYNTLMRNIRPTKRYLVPAQQIVEQRESERRELVEAIMASEELIVPCRRFVYPQYTTVQTLNGQGILLEELLFRLRIPRSRLEEAYEHTQPEEADGLIHFTGRFAPEGKQRLADILKKPLIFLTEVDGNKEKVCPSPQITLQA</sequence>
<accession>A0A0G0QKV6</accession>